<dbReference type="AlphaFoldDB" id="A0A8S0ZHF9"/>
<comment type="caution">
    <text evidence="1">The sequence shown here is derived from an EMBL/GenBank/DDBJ whole genome shotgun (WGS) entry which is preliminary data.</text>
</comment>
<dbReference type="CDD" id="cd16021">
    <property type="entry name" value="ALP_like"/>
    <property type="match status" value="1"/>
</dbReference>
<dbReference type="EMBL" id="CADEBD010000288">
    <property type="protein sequence ID" value="CAB3230733.1"/>
    <property type="molecule type" value="Genomic_DNA"/>
</dbReference>
<dbReference type="PANTHER" id="PTHR10974:SF1">
    <property type="entry name" value="FI08016P-RELATED"/>
    <property type="match status" value="1"/>
</dbReference>
<reference evidence="1 2" key="1">
    <citation type="submission" date="2020-04" db="EMBL/GenBank/DDBJ databases">
        <authorList>
            <person name="Wallbank WR R."/>
            <person name="Pardo Diaz C."/>
            <person name="Kozak K."/>
            <person name="Martin S."/>
            <person name="Jiggins C."/>
            <person name="Moest M."/>
            <person name="Warren A I."/>
            <person name="Byers J.R.P. K."/>
            <person name="Montejo-Kovacevich G."/>
            <person name="Yen C E."/>
        </authorList>
    </citation>
    <scope>NUCLEOTIDE SEQUENCE [LARGE SCALE GENOMIC DNA]</scope>
</reference>
<proteinExistence type="predicted"/>
<evidence type="ECO:0000313" key="2">
    <source>
        <dbReference type="Proteomes" id="UP000494256"/>
    </source>
</evidence>
<dbReference type="InterPro" id="IPR017850">
    <property type="entry name" value="Alkaline_phosphatase_core_sf"/>
</dbReference>
<evidence type="ECO:0000313" key="1">
    <source>
        <dbReference type="EMBL" id="CAB3230733.1"/>
    </source>
</evidence>
<name>A0A8S0ZHF9_ARCPL</name>
<organism evidence="1 2">
    <name type="scientific">Arctia plantaginis</name>
    <name type="common">Wood tiger moth</name>
    <name type="synonym">Phalaena plantaginis</name>
    <dbReference type="NCBI Taxonomy" id="874455"/>
    <lineage>
        <taxon>Eukaryota</taxon>
        <taxon>Metazoa</taxon>
        <taxon>Ecdysozoa</taxon>
        <taxon>Arthropoda</taxon>
        <taxon>Hexapoda</taxon>
        <taxon>Insecta</taxon>
        <taxon>Pterygota</taxon>
        <taxon>Neoptera</taxon>
        <taxon>Endopterygota</taxon>
        <taxon>Lepidoptera</taxon>
        <taxon>Glossata</taxon>
        <taxon>Ditrysia</taxon>
        <taxon>Noctuoidea</taxon>
        <taxon>Erebidae</taxon>
        <taxon>Arctiinae</taxon>
        <taxon>Arctia</taxon>
    </lineage>
</organism>
<sequence length="674" mass="78575">MQSILYTRIETYVHRRMDKPNGNKRRIGIYLVALVILKLKKLVLTVGYGTETVLIGDMYNTTIDYDNNNIIDEMFTINTKGCIIPLVAGSDKLIRRYFHEPSRPPACQKDEHPLLTSNRTHIITLKENFQFYMGKNKSNIKCCYKSFYRPRSTDGISNRSIDDRIMYSRCKMIGDTLKVKDEFIKVNCDQNDKVIYSKFFIFAQDKMFTTFRADPLPNNQSLYNILIMGLGSLSRKNFFRTLPKTRQVLNQFEALQLKGYNTISRDTFQNMVALLMGVNDTELRNICYPNRFATLDSCPFIWERFKDMGYYTALAEDSTKHGMFNTETFGFRGTPTDYYIHPFMSESERVHKKQGFPCMSDKYYFEVLINYIDNLTTKLNTSKLFGLFWESSMSYNHLKYPEKMDDAYSSLIRNMYSSGYLNKTILILLSDHGMNVGDINLIKEGRLEQRLPLVYILMPRSFRDEYTIAFHNLRLNKNRLTSPFDLHNTLVDLLDTSDISDNEIIKRSIEPYGHNRGISLFLKVPLNRTCEMAGIQKKMCSCYKSVKLSVKNGVITRVAGFFSHFINGQLKAYPRCLKLTVNKIITAYELKPVYKENEELRSFMVILNTLPGGGVFKALLQYNYDSQFILHLRFVVHLDMYHMYRTVKKNLRDEDACAQPHPFVRFTRLATLSC</sequence>
<dbReference type="Proteomes" id="UP000494256">
    <property type="component" value="Unassembled WGS sequence"/>
</dbReference>
<dbReference type="Gene3D" id="3.40.720.10">
    <property type="entry name" value="Alkaline Phosphatase, subunit A"/>
    <property type="match status" value="1"/>
</dbReference>
<accession>A0A8S0ZHF9</accession>
<dbReference type="FunFam" id="3.40.720.10:FF:000017">
    <property type="entry name" value="Predicted protein"/>
    <property type="match status" value="1"/>
</dbReference>
<dbReference type="Pfam" id="PF02995">
    <property type="entry name" value="DUF229"/>
    <property type="match status" value="1"/>
</dbReference>
<dbReference type="GO" id="GO:0005615">
    <property type="term" value="C:extracellular space"/>
    <property type="evidence" value="ECO:0007669"/>
    <property type="project" value="TreeGrafter"/>
</dbReference>
<dbReference type="SUPFAM" id="SSF53649">
    <property type="entry name" value="Alkaline phosphatase-like"/>
    <property type="match status" value="1"/>
</dbReference>
<protein>
    <submittedName>
        <fullName evidence="1">Uncharacterized protein</fullName>
    </submittedName>
</protein>
<dbReference type="PANTHER" id="PTHR10974">
    <property type="entry name" value="FI08016P-RELATED"/>
    <property type="match status" value="1"/>
</dbReference>
<dbReference type="OrthoDB" id="3225452at2759"/>
<gene>
    <name evidence="1" type="ORF">APLA_LOCUS4716</name>
</gene>
<dbReference type="InterPro" id="IPR004245">
    <property type="entry name" value="DUF229"/>
</dbReference>